<gene>
    <name evidence="2" type="ORF">HERILL_LOCUS9634</name>
</gene>
<keyword evidence="3" id="KW-1185">Reference proteome</keyword>
<feature type="region of interest" description="Disordered" evidence="1">
    <location>
        <begin position="622"/>
        <end position="814"/>
    </location>
</feature>
<evidence type="ECO:0000313" key="2">
    <source>
        <dbReference type="EMBL" id="CAD7086894.1"/>
    </source>
</evidence>
<feature type="compositionally biased region" description="Low complexity" evidence="1">
    <location>
        <begin position="285"/>
        <end position="295"/>
    </location>
</feature>
<evidence type="ECO:0000256" key="1">
    <source>
        <dbReference type="SAM" id="MobiDB-lite"/>
    </source>
</evidence>
<feature type="compositionally biased region" description="Pro residues" evidence="1">
    <location>
        <begin position="651"/>
        <end position="670"/>
    </location>
</feature>
<feature type="compositionally biased region" description="Low complexity" evidence="1">
    <location>
        <begin position="376"/>
        <end position="386"/>
    </location>
</feature>
<feature type="compositionally biased region" description="Polar residues" evidence="1">
    <location>
        <begin position="139"/>
        <end position="160"/>
    </location>
</feature>
<feature type="region of interest" description="Disordered" evidence="1">
    <location>
        <begin position="370"/>
        <end position="393"/>
    </location>
</feature>
<dbReference type="OMA" id="SPLHTIN"/>
<feature type="compositionally biased region" description="Polar residues" evidence="1">
    <location>
        <begin position="116"/>
        <end position="126"/>
    </location>
</feature>
<feature type="compositionally biased region" description="Polar residues" evidence="1">
    <location>
        <begin position="322"/>
        <end position="333"/>
    </location>
</feature>
<feature type="compositionally biased region" description="Polar residues" evidence="1">
    <location>
        <begin position="633"/>
        <end position="643"/>
    </location>
</feature>
<feature type="compositionally biased region" description="Polar residues" evidence="1">
    <location>
        <begin position="801"/>
        <end position="814"/>
    </location>
</feature>
<sequence length="814" mass="90488">MEGVKVKEEPLDTGYDKVAVDNVAVKSEPVAGDDDEDDLNWVNDELDFLNEIEYDEVESGAANNENDQSKEDGEVEIPPESGADKGNGEAAQSSSENLKNNRKRKHSESTLEKQTSRGTTEPQVSVDQKESRTLEDVQEISNTSKVPSTQSDIPGASTQPSPVPPRQDEQPQTKESFVPVKIKQERISPPREIPTNCNEISESNDEAIFTRRVKQERLSPPPDKAEANVQQSNKDPKQPPLPSTPYTKPPPPVSSSRAPSKSSIEDDLAFLQKQREKVLAELKKTSQPASSSSEQPPKKRRAVSNEIPLPVKIKTEPVDSAYPQTSSNQSKNGSGLDADFENETRGTPLVKNPVALKLMPQPLKIKTEPVEDFDSSSRMSGSSHSSEGIHNWDDQPLSHRERVVKFAKETIKNFDYHASNPKIRRRFLYTPTAAVLENATQLSENRSPLCASNSIQYEFSSHALPINTAKFGITKFSEHTAKIVHLLGFNAYDLVSALKSKPMKSENEDPLESSTSAAYFVNAECQTEPLKCNKCIVRKLKMFADKATQASLRSTEAPLKSNSNPMYEGVSHSMLQTLNRLGSAQQTAIQEFSELLMGPAPASSHDVMRMRERLMDIFTLAQSQGGHSDHSAAESQNPSNLTTPAVLFNHPKPPIPKLYPPKPTGPPMPLFPSSGPGPGQLPGDYQRQHSGDYRQQHPDDYPKHHPGDYQQHSDYSPPMGHPQPVPEPYHQRNQMFPPSGPQPVPPPQQMHPQYGPPQPMDGYNQHQNPNPNYPYPQRGPPLADPRQNMFRPQNPHDPRSMRTNVNVQITPRRF</sequence>
<feature type="compositionally biased region" description="Pro residues" evidence="1">
    <location>
        <begin position="771"/>
        <end position="783"/>
    </location>
</feature>
<feature type="compositionally biased region" description="Pro residues" evidence="1">
    <location>
        <begin position="238"/>
        <end position="253"/>
    </location>
</feature>
<feature type="compositionally biased region" description="Pro residues" evidence="1">
    <location>
        <begin position="738"/>
        <end position="759"/>
    </location>
</feature>
<dbReference type="EMBL" id="LR899012">
    <property type="protein sequence ID" value="CAD7086894.1"/>
    <property type="molecule type" value="Genomic_DNA"/>
</dbReference>
<organism evidence="2 3">
    <name type="scientific">Hermetia illucens</name>
    <name type="common">Black soldier fly</name>
    <dbReference type="NCBI Taxonomy" id="343691"/>
    <lineage>
        <taxon>Eukaryota</taxon>
        <taxon>Metazoa</taxon>
        <taxon>Ecdysozoa</taxon>
        <taxon>Arthropoda</taxon>
        <taxon>Hexapoda</taxon>
        <taxon>Insecta</taxon>
        <taxon>Pterygota</taxon>
        <taxon>Neoptera</taxon>
        <taxon>Endopterygota</taxon>
        <taxon>Diptera</taxon>
        <taxon>Brachycera</taxon>
        <taxon>Stratiomyomorpha</taxon>
        <taxon>Stratiomyidae</taxon>
        <taxon>Hermetiinae</taxon>
        <taxon>Hermetia</taxon>
    </lineage>
</organism>
<dbReference type="InParanoid" id="A0A7R8UTQ2"/>
<protein>
    <submittedName>
        <fullName evidence="2">Uncharacterized protein</fullName>
    </submittedName>
</protein>
<dbReference type="AlphaFoldDB" id="A0A7R8UTQ2"/>
<accession>A0A7R8UTQ2</accession>
<feature type="compositionally biased region" description="Basic and acidic residues" evidence="1">
    <location>
        <begin position="273"/>
        <end position="284"/>
    </location>
</feature>
<reference evidence="2 3" key="1">
    <citation type="submission" date="2020-11" db="EMBL/GenBank/DDBJ databases">
        <authorList>
            <person name="Wallbank WR R."/>
            <person name="Pardo Diaz C."/>
            <person name="Kozak K."/>
            <person name="Martin S."/>
            <person name="Jiggins C."/>
            <person name="Moest M."/>
            <person name="Warren A I."/>
            <person name="Generalovic N T."/>
            <person name="Byers J.R.P. K."/>
            <person name="Montejo-Kovacevich G."/>
            <person name="Yen C E."/>
        </authorList>
    </citation>
    <scope>NUCLEOTIDE SEQUENCE [LARGE SCALE GENOMIC DNA]</scope>
</reference>
<dbReference type="OrthoDB" id="1053178at2759"/>
<evidence type="ECO:0000313" key="3">
    <source>
        <dbReference type="Proteomes" id="UP000594454"/>
    </source>
</evidence>
<feature type="compositionally biased region" description="Basic and acidic residues" evidence="1">
    <location>
        <begin position="686"/>
        <end position="707"/>
    </location>
</feature>
<feature type="region of interest" description="Disordered" evidence="1">
    <location>
        <begin position="53"/>
        <end position="346"/>
    </location>
</feature>
<name>A0A7R8UTQ2_HERIL</name>
<dbReference type="Proteomes" id="UP000594454">
    <property type="component" value="Chromosome 4"/>
</dbReference>
<proteinExistence type="predicted"/>